<keyword evidence="1" id="KW-0812">Transmembrane</keyword>
<evidence type="ECO:0000256" key="1">
    <source>
        <dbReference type="SAM" id="Phobius"/>
    </source>
</evidence>
<dbReference type="PIRSF" id="PIRSF018266">
    <property type="entry name" value="FecR"/>
    <property type="match status" value="1"/>
</dbReference>
<feature type="transmembrane region" description="Helical" evidence="1">
    <location>
        <begin position="74"/>
        <end position="93"/>
    </location>
</feature>
<dbReference type="EMBL" id="FNBD01000002">
    <property type="protein sequence ID" value="SDE62968.1"/>
    <property type="molecule type" value="Genomic_DNA"/>
</dbReference>
<evidence type="ECO:0000313" key="5">
    <source>
        <dbReference type="Proteomes" id="UP000182114"/>
    </source>
</evidence>
<dbReference type="Proteomes" id="UP000182114">
    <property type="component" value="Unassembled WGS sequence"/>
</dbReference>
<proteinExistence type="predicted"/>
<dbReference type="GO" id="GO:0016989">
    <property type="term" value="F:sigma factor antagonist activity"/>
    <property type="evidence" value="ECO:0007669"/>
    <property type="project" value="TreeGrafter"/>
</dbReference>
<keyword evidence="5" id="KW-1185">Reference proteome</keyword>
<accession>A0A1G7EH43</accession>
<evidence type="ECO:0000259" key="2">
    <source>
        <dbReference type="Pfam" id="PF04773"/>
    </source>
</evidence>
<dbReference type="PANTHER" id="PTHR30273:SF2">
    <property type="entry name" value="PROTEIN FECR"/>
    <property type="match status" value="1"/>
</dbReference>
<name>A0A1G7EH43_9FLAO</name>
<evidence type="ECO:0000259" key="3">
    <source>
        <dbReference type="Pfam" id="PF16344"/>
    </source>
</evidence>
<dbReference type="InterPro" id="IPR032508">
    <property type="entry name" value="FecR_C"/>
</dbReference>
<dbReference type="RefSeq" id="WP_074537582.1">
    <property type="nucleotide sequence ID" value="NZ_FNBD01000002.1"/>
</dbReference>
<feature type="domain" description="FecR protein" evidence="2">
    <location>
        <begin position="99"/>
        <end position="188"/>
    </location>
</feature>
<dbReference type="AlphaFoldDB" id="A0A1G7EH43"/>
<dbReference type="Gene3D" id="2.60.120.1440">
    <property type="match status" value="1"/>
</dbReference>
<protein>
    <submittedName>
        <fullName evidence="4">FecR family protein</fullName>
    </submittedName>
</protein>
<feature type="domain" description="Protein FecR C-terminal" evidence="3">
    <location>
        <begin position="231"/>
        <end position="296"/>
    </location>
</feature>
<reference evidence="5" key="1">
    <citation type="submission" date="2016-10" db="EMBL/GenBank/DDBJ databases">
        <authorList>
            <person name="Varghese N."/>
            <person name="Submissions S."/>
        </authorList>
    </citation>
    <scope>NUCLEOTIDE SEQUENCE [LARGE SCALE GENOMIC DNA]</scope>
    <source>
        <strain evidence="5">DSM 24729</strain>
    </source>
</reference>
<dbReference type="PANTHER" id="PTHR30273">
    <property type="entry name" value="PERIPLASMIC SIGNAL SENSOR AND SIGMA FACTOR ACTIVATOR FECR-RELATED"/>
    <property type="match status" value="1"/>
</dbReference>
<evidence type="ECO:0000313" key="4">
    <source>
        <dbReference type="EMBL" id="SDE62968.1"/>
    </source>
</evidence>
<dbReference type="InterPro" id="IPR012373">
    <property type="entry name" value="Ferrdict_sens_TM"/>
</dbReference>
<dbReference type="eggNOG" id="COG3712">
    <property type="taxonomic scope" value="Bacteria"/>
</dbReference>
<sequence length="302" mass="33734">MQENYLAKWLNNELTDAELEAFKKSDEYASYKKIATVSSSLETPEFDIEKAFAENKLARKTTKGKVVKLNPSKIFTRIAAAIVLFIAGAYFFMNTNEHVETALAQTELITLPDASEVVLNADSQMDYSIKNWDQKRHLTLNGEAYFKVAKGKKFTVETSSGTIQVLGTQFNVTNRPNYFKVTCFEGLVSVTYKNKTLKLPAGTSFLVLNDKIIPTEAPKTDKPSWITNESTFTSIPLNFVLAELERQYNVTISSSSINTNTLFTGTFTNKNIDSALKSICVPNNITYTLEGNKVILHAKNAE</sequence>
<dbReference type="Pfam" id="PF04773">
    <property type="entry name" value="FecR"/>
    <property type="match status" value="1"/>
</dbReference>
<dbReference type="Pfam" id="PF16344">
    <property type="entry name" value="FecR_C"/>
    <property type="match status" value="1"/>
</dbReference>
<gene>
    <name evidence="4" type="ORF">SAMN04487992_102316</name>
</gene>
<keyword evidence="1" id="KW-1133">Transmembrane helix</keyword>
<organism evidence="4 5">
    <name type="scientific">Cellulophaga baltica</name>
    <dbReference type="NCBI Taxonomy" id="76594"/>
    <lineage>
        <taxon>Bacteria</taxon>
        <taxon>Pseudomonadati</taxon>
        <taxon>Bacteroidota</taxon>
        <taxon>Flavobacteriia</taxon>
        <taxon>Flavobacteriales</taxon>
        <taxon>Flavobacteriaceae</taxon>
        <taxon>Cellulophaga</taxon>
    </lineage>
</organism>
<keyword evidence="1" id="KW-0472">Membrane</keyword>
<dbReference type="Gene3D" id="3.55.50.30">
    <property type="match status" value="1"/>
</dbReference>
<dbReference type="InterPro" id="IPR006860">
    <property type="entry name" value="FecR"/>
</dbReference>